<dbReference type="Proteomes" id="UP000237222">
    <property type="component" value="Unassembled WGS sequence"/>
</dbReference>
<name>A0A2S4HHD3_9GAMM</name>
<dbReference type="AlphaFoldDB" id="A0A2S4HHD3"/>
<evidence type="ECO:0000313" key="1">
    <source>
        <dbReference type="EMBL" id="POP53412.1"/>
    </source>
</evidence>
<reference evidence="1" key="1">
    <citation type="submission" date="2018-01" db="EMBL/GenBank/DDBJ databases">
        <authorList>
            <person name="Yu X.-D."/>
        </authorList>
    </citation>
    <scope>NUCLEOTIDE SEQUENCE</scope>
    <source>
        <strain evidence="1">ZX-21</strain>
    </source>
</reference>
<evidence type="ECO:0000313" key="2">
    <source>
        <dbReference type="Proteomes" id="UP000237222"/>
    </source>
</evidence>
<accession>A0A2S4HHD3</accession>
<gene>
    <name evidence="1" type="ORF">C0068_07150</name>
</gene>
<proteinExistence type="predicted"/>
<comment type="caution">
    <text evidence="1">The sequence shown here is derived from an EMBL/GenBank/DDBJ whole genome shotgun (WGS) entry which is preliminary data.</text>
</comment>
<dbReference type="EMBL" id="PQGG01000016">
    <property type="protein sequence ID" value="POP53412.1"/>
    <property type="molecule type" value="Genomic_DNA"/>
</dbReference>
<organism evidence="1 2">
    <name type="scientific">Zhongshania marina</name>
    <dbReference type="NCBI Taxonomy" id="2304603"/>
    <lineage>
        <taxon>Bacteria</taxon>
        <taxon>Pseudomonadati</taxon>
        <taxon>Pseudomonadota</taxon>
        <taxon>Gammaproteobacteria</taxon>
        <taxon>Cellvibrionales</taxon>
        <taxon>Spongiibacteraceae</taxon>
        <taxon>Zhongshania</taxon>
    </lineage>
</organism>
<sequence>MTPTVNQQLASMKASLERSVIPALPAEARFAQEQAGMIAATLAWLIDVQEFELRYERQEAADYYQLLADLAEIDGVEIAGELLSTPLLSADNSLAEIRKQSRELKQAAIAAAIKLDGRADAKLLAVAQRQSEREQAWFRMTGFTSSPAPGGIADVIGARA</sequence>
<dbReference type="RefSeq" id="WP_103683807.1">
    <property type="nucleotide sequence ID" value="NZ_PQGG01000016.1"/>
</dbReference>
<protein>
    <submittedName>
        <fullName evidence="1">Uncharacterized protein</fullName>
    </submittedName>
</protein>
<dbReference type="OrthoDB" id="4578522at2"/>